<evidence type="ECO:0000256" key="6">
    <source>
        <dbReference type="ARBA" id="ARBA00067332"/>
    </source>
</evidence>
<reference evidence="9 10" key="1">
    <citation type="submission" date="2019-12" db="EMBL/GenBank/DDBJ databases">
        <title>Rhizobium genotypes associated with high levels of biological nitrogen fixation by grain legumes in a temperate-maritime cropping system.</title>
        <authorList>
            <person name="Maluk M."/>
            <person name="Francesc Ferrando Molina F."/>
            <person name="Lopez Del Egido L."/>
            <person name="Lafos M."/>
            <person name="Langarica-Fuentes A."/>
            <person name="Gebre Yohannes G."/>
            <person name="Young M.W."/>
            <person name="Martin P."/>
            <person name="Gantlett R."/>
            <person name="Kenicer G."/>
            <person name="Hawes C."/>
            <person name="Begg G.S."/>
            <person name="Quilliam R.S."/>
            <person name="Squire G.R."/>
            <person name="Poole P.S."/>
            <person name="Young P.W."/>
            <person name="Iannetta P.M."/>
            <person name="James E.K."/>
        </authorList>
    </citation>
    <scope>NUCLEOTIDE SEQUENCE [LARGE SCALE GENOMIC DNA]</scope>
    <source>
        <strain evidence="9 10">JHI366</strain>
    </source>
</reference>
<evidence type="ECO:0000313" key="10">
    <source>
        <dbReference type="Proteomes" id="UP000471753"/>
    </source>
</evidence>
<keyword evidence="2" id="KW-0805">Transcription regulation</keyword>
<evidence type="ECO:0000256" key="4">
    <source>
        <dbReference type="ARBA" id="ARBA00023163"/>
    </source>
</evidence>
<evidence type="ECO:0000256" key="7">
    <source>
        <dbReference type="ARBA" id="ARBA00083243"/>
    </source>
</evidence>
<dbReference type="InterPro" id="IPR005119">
    <property type="entry name" value="LysR_subst-bd"/>
</dbReference>
<dbReference type="GO" id="GO:0006351">
    <property type="term" value="P:DNA-templated transcription"/>
    <property type="evidence" value="ECO:0007669"/>
    <property type="project" value="TreeGrafter"/>
</dbReference>
<evidence type="ECO:0000256" key="1">
    <source>
        <dbReference type="ARBA" id="ARBA00009437"/>
    </source>
</evidence>
<evidence type="ECO:0000313" key="9">
    <source>
        <dbReference type="EMBL" id="NEJ69142.1"/>
    </source>
</evidence>
<proteinExistence type="inferred from homology"/>
<organism evidence="9 10">
    <name type="scientific">Rhizobium phaseoli</name>
    <dbReference type="NCBI Taxonomy" id="396"/>
    <lineage>
        <taxon>Bacteria</taxon>
        <taxon>Pseudomonadati</taxon>
        <taxon>Pseudomonadota</taxon>
        <taxon>Alphaproteobacteria</taxon>
        <taxon>Hyphomicrobiales</taxon>
        <taxon>Rhizobiaceae</taxon>
        <taxon>Rhizobium/Agrobacterium group</taxon>
        <taxon>Rhizobium</taxon>
    </lineage>
</organism>
<comment type="similarity">
    <text evidence="1">Belongs to the LysR transcriptional regulatory family.</text>
</comment>
<dbReference type="PANTHER" id="PTHR30537:SF5">
    <property type="entry name" value="HTH-TYPE TRANSCRIPTIONAL ACTIVATOR TTDR-RELATED"/>
    <property type="match status" value="1"/>
</dbReference>
<comment type="function">
    <text evidence="5">Transcriptional regulator of the ttuABCDE tartrate utilization operon.</text>
</comment>
<dbReference type="InterPro" id="IPR036390">
    <property type="entry name" value="WH_DNA-bd_sf"/>
</dbReference>
<dbReference type="RefSeq" id="WP_164006201.1">
    <property type="nucleotide sequence ID" value="NZ_WUFT01000001.1"/>
</dbReference>
<dbReference type="Pfam" id="PF03466">
    <property type="entry name" value="LysR_substrate"/>
    <property type="match status" value="1"/>
</dbReference>
<keyword evidence="3" id="KW-0238">DNA-binding</keyword>
<accession>A0A7K3U642</accession>
<dbReference type="Proteomes" id="UP000471753">
    <property type="component" value="Unassembled WGS sequence"/>
</dbReference>
<dbReference type="PROSITE" id="PS50931">
    <property type="entry name" value="HTH_LYSR"/>
    <property type="match status" value="1"/>
</dbReference>
<evidence type="ECO:0000256" key="2">
    <source>
        <dbReference type="ARBA" id="ARBA00023015"/>
    </source>
</evidence>
<gene>
    <name evidence="9" type="ORF">GR197_01105</name>
</gene>
<comment type="caution">
    <text evidence="9">The sequence shown here is derived from an EMBL/GenBank/DDBJ whole genome shotgun (WGS) entry which is preliminary data.</text>
</comment>
<dbReference type="InterPro" id="IPR036388">
    <property type="entry name" value="WH-like_DNA-bd_sf"/>
</dbReference>
<feature type="domain" description="HTH lysR-type" evidence="8">
    <location>
        <begin position="1"/>
        <end position="59"/>
    </location>
</feature>
<dbReference type="EMBL" id="WUFT01000001">
    <property type="protein sequence ID" value="NEJ69142.1"/>
    <property type="molecule type" value="Genomic_DNA"/>
</dbReference>
<dbReference type="FunFam" id="1.10.10.10:FF:000001">
    <property type="entry name" value="LysR family transcriptional regulator"/>
    <property type="match status" value="1"/>
</dbReference>
<dbReference type="AlphaFoldDB" id="A0A7K3U642"/>
<dbReference type="GO" id="GO:0003700">
    <property type="term" value="F:DNA-binding transcription factor activity"/>
    <property type="evidence" value="ECO:0007669"/>
    <property type="project" value="InterPro"/>
</dbReference>
<sequence>MDRLEAMSVIVAVAEAGSLSAAARKLGRPIATVSRKLSELEARLNAQLFQRSSRHMTLTDAGRSYIESCRLIIEQVEDAERQVSGEYRTPSGDLTVTAPWGLGHMHLLPISCEFLNEYPEISLRLLLTDRVLNPQEEKIDVAIRIGHLPDSSLIATRIGSVRFVACASPDYLEAHGVATEPGDLSEHNCILIKDGGGARPWKFSKAGNDVPASISSRLTVSTSEAAVEAAIAGAGIARVMHYKMEAARLAGKLIVILKDFELEALPVHIVHAEWRPVPLKLRAYLDWVTPRLKVRLP</sequence>
<dbReference type="SUPFAM" id="SSF53850">
    <property type="entry name" value="Periplasmic binding protein-like II"/>
    <property type="match status" value="1"/>
</dbReference>
<dbReference type="Pfam" id="PF00126">
    <property type="entry name" value="HTH_1"/>
    <property type="match status" value="1"/>
</dbReference>
<dbReference type="PANTHER" id="PTHR30537">
    <property type="entry name" value="HTH-TYPE TRANSCRIPTIONAL REGULATOR"/>
    <property type="match status" value="1"/>
</dbReference>
<dbReference type="InterPro" id="IPR000847">
    <property type="entry name" value="LysR_HTH_N"/>
</dbReference>
<keyword evidence="4" id="KW-0804">Transcription</keyword>
<evidence type="ECO:0000256" key="3">
    <source>
        <dbReference type="ARBA" id="ARBA00023125"/>
    </source>
</evidence>
<dbReference type="GO" id="GO:0043565">
    <property type="term" value="F:sequence-specific DNA binding"/>
    <property type="evidence" value="ECO:0007669"/>
    <property type="project" value="TreeGrafter"/>
</dbReference>
<dbReference type="Gene3D" id="1.10.10.10">
    <property type="entry name" value="Winged helix-like DNA-binding domain superfamily/Winged helix DNA-binding domain"/>
    <property type="match status" value="1"/>
</dbReference>
<evidence type="ECO:0000259" key="8">
    <source>
        <dbReference type="PROSITE" id="PS50931"/>
    </source>
</evidence>
<evidence type="ECO:0000256" key="5">
    <source>
        <dbReference type="ARBA" id="ARBA00054626"/>
    </source>
</evidence>
<name>A0A7K3U642_9HYPH</name>
<dbReference type="InterPro" id="IPR058163">
    <property type="entry name" value="LysR-type_TF_proteobact-type"/>
</dbReference>
<dbReference type="SUPFAM" id="SSF46785">
    <property type="entry name" value="Winged helix' DNA-binding domain"/>
    <property type="match status" value="1"/>
</dbReference>
<protein>
    <recommendedName>
        <fullName evidence="6">HTH-type transcriptional regulator TtuA</fullName>
    </recommendedName>
    <alternativeName>
        <fullName evidence="7">Tartrate utilization transcriptional regulator</fullName>
    </alternativeName>
</protein>
<dbReference type="Gene3D" id="3.40.190.290">
    <property type="match status" value="1"/>
</dbReference>